<keyword evidence="3" id="KW-1185">Reference proteome</keyword>
<comment type="caution">
    <text evidence="2">The sequence shown here is derived from an EMBL/GenBank/DDBJ whole genome shotgun (WGS) entry which is preliminary data.</text>
</comment>
<evidence type="ECO:0000256" key="1">
    <source>
        <dbReference type="SAM" id="Phobius"/>
    </source>
</evidence>
<dbReference type="Gene3D" id="1.20.120.1220">
    <property type="match status" value="1"/>
</dbReference>
<dbReference type="EMBL" id="SJJR01000024">
    <property type="protein sequence ID" value="TCB91628.1"/>
    <property type="molecule type" value="Genomic_DNA"/>
</dbReference>
<dbReference type="OrthoDB" id="2087435at2"/>
<keyword evidence="1" id="KW-0812">Transmembrane</keyword>
<protein>
    <submittedName>
        <fullName evidence="2">Prepilin peptidase</fullName>
    </submittedName>
</protein>
<feature type="transmembrane region" description="Helical" evidence="1">
    <location>
        <begin position="105"/>
        <end position="124"/>
    </location>
</feature>
<dbReference type="GO" id="GO:0016020">
    <property type="term" value="C:membrane"/>
    <property type="evidence" value="ECO:0007669"/>
    <property type="project" value="InterPro"/>
</dbReference>
<feature type="transmembrane region" description="Helical" evidence="1">
    <location>
        <begin position="131"/>
        <end position="150"/>
    </location>
</feature>
<evidence type="ECO:0000313" key="3">
    <source>
        <dbReference type="Proteomes" id="UP000292274"/>
    </source>
</evidence>
<evidence type="ECO:0000313" key="2">
    <source>
        <dbReference type="EMBL" id="TCB91628.1"/>
    </source>
</evidence>
<dbReference type="AlphaFoldDB" id="A0A4R0G8L6"/>
<keyword evidence="1" id="KW-1133">Transmembrane helix</keyword>
<name>A0A4R0G8L6_9ACTN</name>
<organism evidence="2 3">
    <name type="scientific">Micromonospora zingiberis</name>
    <dbReference type="NCBI Taxonomy" id="2053011"/>
    <lineage>
        <taxon>Bacteria</taxon>
        <taxon>Bacillati</taxon>
        <taxon>Actinomycetota</taxon>
        <taxon>Actinomycetes</taxon>
        <taxon>Micromonosporales</taxon>
        <taxon>Micromonosporaceae</taxon>
        <taxon>Micromonospora</taxon>
    </lineage>
</organism>
<dbReference type="Proteomes" id="UP000292274">
    <property type="component" value="Unassembled WGS sequence"/>
</dbReference>
<dbReference type="GO" id="GO:0004190">
    <property type="term" value="F:aspartic-type endopeptidase activity"/>
    <property type="evidence" value="ECO:0007669"/>
    <property type="project" value="InterPro"/>
</dbReference>
<proteinExistence type="predicted"/>
<feature type="transmembrane region" description="Helical" evidence="1">
    <location>
        <begin position="170"/>
        <end position="191"/>
    </location>
</feature>
<gene>
    <name evidence="2" type="ORF">E0H26_25415</name>
</gene>
<keyword evidence="1" id="KW-0472">Membrane</keyword>
<accession>A0A4R0G8L6</accession>
<reference evidence="2 3" key="1">
    <citation type="submission" date="2019-02" db="EMBL/GenBank/DDBJ databases">
        <title>Jishengella sp. nov., isolated from a root of Zingiber montanum.</title>
        <authorList>
            <person name="Kuncharoen N."/>
            <person name="Kudo T."/>
            <person name="Masahiro Y."/>
            <person name="Ohkuma M."/>
            <person name="Tanasupawat S."/>
        </authorList>
    </citation>
    <scope>NUCLEOTIDE SEQUENCE [LARGE SCALE GENOMIC DNA]</scope>
    <source>
        <strain evidence="2 3">PLAI 1-1</strain>
    </source>
</reference>
<sequence>MSGVASTGLGLAGVIAGAPMAALAHSMPPTGRVRLPERWWAGGAATHPRSVITTAAGTGGVAAIIGAALPVSVTLPAFWIFAVVGVALSIIDVRCRRLPHCLTGALWGSSAAFFIAATVTGGGIGPLVQSAIAGIIATTLMLGLALALPGQLGLGDVLLTGAIAFNLGWLSWQTAGIGLIAGLSLQAVLAVATRRGRAPDPMPLGPALIAGWLVAVVFGS</sequence>